<comment type="similarity">
    <text evidence="2">Belongs to the DoxX family.</text>
</comment>
<feature type="transmembrane region" description="Helical" evidence="7">
    <location>
        <begin position="7"/>
        <end position="25"/>
    </location>
</feature>
<evidence type="ECO:0000256" key="5">
    <source>
        <dbReference type="ARBA" id="ARBA00022989"/>
    </source>
</evidence>
<organism evidence="8 9">
    <name type="scientific">Leucobacter coleopterorum</name>
    <dbReference type="NCBI Taxonomy" id="2714933"/>
    <lineage>
        <taxon>Bacteria</taxon>
        <taxon>Bacillati</taxon>
        <taxon>Actinomycetota</taxon>
        <taxon>Actinomycetes</taxon>
        <taxon>Micrococcales</taxon>
        <taxon>Microbacteriaceae</taxon>
        <taxon>Leucobacter</taxon>
    </lineage>
</organism>
<dbReference type="EMBL" id="CP049933">
    <property type="protein sequence ID" value="QIM17683.1"/>
    <property type="molecule type" value="Genomic_DNA"/>
</dbReference>
<keyword evidence="9" id="KW-1185">Reference proteome</keyword>
<dbReference type="Pfam" id="PF07681">
    <property type="entry name" value="DoxX"/>
    <property type="match status" value="1"/>
</dbReference>
<evidence type="ECO:0000256" key="6">
    <source>
        <dbReference type="ARBA" id="ARBA00023136"/>
    </source>
</evidence>
<keyword evidence="5 7" id="KW-1133">Transmembrane helix</keyword>
<dbReference type="PANTHER" id="PTHR33452:SF1">
    <property type="entry name" value="INNER MEMBRANE PROTEIN YPHA-RELATED"/>
    <property type="match status" value="1"/>
</dbReference>
<evidence type="ECO:0000256" key="1">
    <source>
        <dbReference type="ARBA" id="ARBA00004651"/>
    </source>
</evidence>
<evidence type="ECO:0000313" key="9">
    <source>
        <dbReference type="Proteomes" id="UP000503441"/>
    </source>
</evidence>
<dbReference type="Proteomes" id="UP000503441">
    <property type="component" value="Chromosome"/>
</dbReference>
<evidence type="ECO:0000256" key="4">
    <source>
        <dbReference type="ARBA" id="ARBA00022692"/>
    </source>
</evidence>
<evidence type="ECO:0000256" key="2">
    <source>
        <dbReference type="ARBA" id="ARBA00006679"/>
    </source>
</evidence>
<dbReference type="RefSeq" id="WP_166328452.1">
    <property type="nucleotide sequence ID" value="NZ_CP049933.1"/>
</dbReference>
<feature type="transmembrane region" description="Helical" evidence="7">
    <location>
        <begin position="74"/>
        <end position="93"/>
    </location>
</feature>
<evidence type="ECO:0000256" key="7">
    <source>
        <dbReference type="SAM" id="Phobius"/>
    </source>
</evidence>
<accession>A0ABX6JTR8</accession>
<keyword evidence="6 7" id="KW-0472">Membrane</keyword>
<proteinExistence type="inferred from homology"/>
<dbReference type="InterPro" id="IPR051907">
    <property type="entry name" value="DoxX-like_oxidoreductase"/>
</dbReference>
<name>A0ABX6JTR8_9MICO</name>
<feature type="transmembrane region" description="Helical" evidence="7">
    <location>
        <begin position="45"/>
        <end position="67"/>
    </location>
</feature>
<dbReference type="InterPro" id="IPR032808">
    <property type="entry name" value="DoxX"/>
</dbReference>
<evidence type="ECO:0000256" key="3">
    <source>
        <dbReference type="ARBA" id="ARBA00022475"/>
    </source>
</evidence>
<feature type="transmembrane region" description="Helical" evidence="7">
    <location>
        <begin position="105"/>
        <end position="126"/>
    </location>
</feature>
<keyword evidence="4 7" id="KW-0812">Transmembrane</keyword>
<dbReference type="PANTHER" id="PTHR33452">
    <property type="entry name" value="OXIDOREDUCTASE CATD-RELATED"/>
    <property type="match status" value="1"/>
</dbReference>
<sequence length="141" mass="14104">MNNFNAAGIATVRVVLGVIMLAHGIQKFAVYTVAGFEGVLGEIGVPLAGLLSYVVPTVEVAAGALLILGLFTRIAGVLTLGVGLAALFTMHIGNGLFVDEGGYELVLLIAASGAGLALIGGGRFSLDAVVPLGKKTVAQAA</sequence>
<gene>
    <name evidence="8" type="ORF">G7066_01305</name>
</gene>
<reference evidence="8 9" key="1">
    <citation type="submission" date="2020-03" db="EMBL/GenBank/DDBJ databases">
        <title>Leucobacter sp. nov., isolated from beetles.</title>
        <authorList>
            <person name="Hyun D.-W."/>
            <person name="Bae J.-W."/>
        </authorList>
    </citation>
    <scope>NUCLEOTIDE SEQUENCE [LARGE SCALE GENOMIC DNA]</scope>
    <source>
        <strain evidence="8 9">HDW9A</strain>
    </source>
</reference>
<evidence type="ECO:0000313" key="8">
    <source>
        <dbReference type="EMBL" id="QIM17683.1"/>
    </source>
</evidence>
<keyword evidence="3" id="KW-1003">Cell membrane</keyword>
<protein>
    <submittedName>
        <fullName evidence="8">DoxX family protein</fullName>
    </submittedName>
</protein>
<comment type="subcellular location">
    <subcellularLocation>
        <location evidence="1">Cell membrane</location>
        <topology evidence="1">Multi-pass membrane protein</topology>
    </subcellularLocation>
</comment>